<protein>
    <recommendedName>
        <fullName evidence="4">RNA-directed DNA polymerase homolog</fullName>
    </recommendedName>
</protein>
<dbReference type="GeneID" id="107889944"/>
<sequence length="210" mass="23592">MYSHSHVSVGHSYRNRKKQNSSFESQATSMASVGNARPSRPECQQCSRSHFDHYIEDYPKMIEKEKIQSTRPGSAATKGRPSRNAGNGASRKNVTKDTAVRFKARALARAYAIRERQDASSLDVITDVFPKELSGLPPIREVEFGIKVMPRAAPISIAPYKMAPTELKELKSQLHELTDKGFVRSSFSSWGALVLFVKKKDRSIRLCIDY</sequence>
<keyword evidence="2" id="KW-1185">Reference proteome</keyword>
<dbReference type="RefSeq" id="XP_016669965.1">
    <property type="nucleotide sequence ID" value="XM_016814476.1"/>
</dbReference>
<dbReference type="Gene3D" id="3.10.10.10">
    <property type="entry name" value="HIV Type 1 Reverse Transcriptase, subunit A, domain 1"/>
    <property type="match status" value="1"/>
</dbReference>
<reference evidence="2" key="1">
    <citation type="journal article" date="2020" name="Nat. Genet.">
        <title>Genomic diversifications of five Gossypium allopolyploid species and their impact on cotton improvement.</title>
        <authorList>
            <person name="Chen Z.J."/>
            <person name="Sreedasyam A."/>
            <person name="Ando A."/>
            <person name="Song Q."/>
            <person name="De Santiago L.M."/>
            <person name="Hulse-Kemp A.M."/>
            <person name="Ding M."/>
            <person name="Ye W."/>
            <person name="Kirkbride R.C."/>
            <person name="Jenkins J."/>
            <person name="Plott C."/>
            <person name="Lovell J."/>
            <person name="Lin Y.M."/>
            <person name="Vaughn R."/>
            <person name="Liu B."/>
            <person name="Simpson S."/>
            <person name="Scheffler B.E."/>
            <person name="Wen L."/>
            <person name="Saski C.A."/>
            <person name="Grover C.E."/>
            <person name="Hu G."/>
            <person name="Conover J.L."/>
            <person name="Carlson J.W."/>
            <person name="Shu S."/>
            <person name="Boston L.B."/>
            <person name="Williams M."/>
            <person name="Peterson D.G."/>
            <person name="McGee K."/>
            <person name="Jones D.C."/>
            <person name="Wendel J.F."/>
            <person name="Stelly D.M."/>
            <person name="Grimwood J."/>
            <person name="Schmutz J."/>
        </authorList>
    </citation>
    <scope>NUCLEOTIDE SEQUENCE [LARGE SCALE GENOMIC DNA]</scope>
    <source>
        <strain evidence="2">cv. TM-1</strain>
    </source>
</reference>
<feature type="region of interest" description="Disordered" evidence="1">
    <location>
        <begin position="67"/>
        <end position="96"/>
    </location>
</feature>
<dbReference type="PaxDb" id="3635-A0A1U8HVB8"/>
<gene>
    <name evidence="3" type="primary">LOC107889944</name>
</gene>
<dbReference type="Proteomes" id="UP000818029">
    <property type="component" value="Chromosome A09"/>
</dbReference>
<evidence type="ECO:0000313" key="3">
    <source>
        <dbReference type="RefSeq" id="XP_016669965.1"/>
    </source>
</evidence>
<evidence type="ECO:0000313" key="2">
    <source>
        <dbReference type="Proteomes" id="UP000818029"/>
    </source>
</evidence>
<evidence type="ECO:0008006" key="4">
    <source>
        <dbReference type="Google" id="ProtNLM"/>
    </source>
</evidence>
<dbReference type="SUPFAM" id="SSF56672">
    <property type="entry name" value="DNA/RNA polymerases"/>
    <property type="match status" value="1"/>
</dbReference>
<organism evidence="2 3">
    <name type="scientific">Gossypium hirsutum</name>
    <name type="common">Upland cotton</name>
    <name type="synonym">Gossypium mexicanum</name>
    <dbReference type="NCBI Taxonomy" id="3635"/>
    <lineage>
        <taxon>Eukaryota</taxon>
        <taxon>Viridiplantae</taxon>
        <taxon>Streptophyta</taxon>
        <taxon>Embryophyta</taxon>
        <taxon>Tracheophyta</taxon>
        <taxon>Spermatophyta</taxon>
        <taxon>Magnoliopsida</taxon>
        <taxon>eudicotyledons</taxon>
        <taxon>Gunneridae</taxon>
        <taxon>Pentapetalae</taxon>
        <taxon>rosids</taxon>
        <taxon>malvids</taxon>
        <taxon>Malvales</taxon>
        <taxon>Malvaceae</taxon>
        <taxon>Malvoideae</taxon>
        <taxon>Gossypium</taxon>
    </lineage>
</organism>
<evidence type="ECO:0000256" key="1">
    <source>
        <dbReference type="SAM" id="MobiDB-lite"/>
    </source>
</evidence>
<dbReference type="PANTHER" id="PTHR15503:SF45">
    <property type="entry name" value="RNA-DIRECTED DNA POLYMERASE HOMOLOG"/>
    <property type="match status" value="1"/>
</dbReference>
<feature type="compositionally biased region" description="Polar residues" evidence="1">
    <location>
        <begin position="20"/>
        <end position="32"/>
    </location>
</feature>
<dbReference type="AlphaFoldDB" id="A0A1U8HVB8"/>
<dbReference type="STRING" id="3635.A0A1U8HVB8"/>
<reference evidence="3" key="2">
    <citation type="submission" date="2025-08" db="UniProtKB">
        <authorList>
            <consortium name="RefSeq"/>
        </authorList>
    </citation>
    <scope>IDENTIFICATION</scope>
</reference>
<dbReference type="KEGG" id="ghi:107889944"/>
<dbReference type="PANTHER" id="PTHR15503">
    <property type="entry name" value="LDOC1 RELATED"/>
    <property type="match status" value="1"/>
</dbReference>
<dbReference type="InterPro" id="IPR043502">
    <property type="entry name" value="DNA/RNA_pol_sf"/>
</dbReference>
<name>A0A1U8HVB8_GOSHI</name>
<dbReference type="InterPro" id="IPR032567">
    <property type="entry name" value="RTL1-rel"/>
</dbReference>
<feature type="compositionally biased region" description="Low complexity" evidence="1">
    <location>
        <begin position="1"/>
        <end position="12"/>
    </location>
</feature>
<feature type="region of interest" description="Disordered" evidence="1">
    <location>
        <begin position="1"/>
        <end position="46"/>
    </location>
</feature>
<accession>A0A1U8HVB8</accession>
<proteinExistence type="predicted"/>